<feature type="domain" description="Photolyase/cryptochrome alpha/beta" evidence="15">
    <location>
        <begin position="1133"/>
        <end position="1268"/>
    </location>
</feature>
<evidence type="ECO:0000313" key="17">
    <source>
        <dbReference type="Proteomes" id="UP000245119"/>
    </source>
</evidence>
<evidence type="ECO:0000256" key="3">
    <source>
        <dbReference type="ARBA" id="ARBA00010617"/>
    </source>
</evidence>
<dbReference type="CDD" id="cd11055">
    <property type="entry name" value="CYP3A-like"/>
    <property type="match status" value="1"/>
</dbReference>
<evidence type="ECO:0000256" key="11">
    <source>
        <dbReference type="ARBA" id="ARBA00023136"/>
    </source>
</evidence>
<evidence type="ECO:0000256" key="7">
    <source>
        <dbReference type="ARBA" id="ARBA00022991"/>
    </source>
</evidence>
<feature type="binding site" description="axial binding residue" evidence="13">
    <location>
        <position position="690"/>
    </location>
    <ligand>
        <name>heme</name>
        <dbReference type="ChEBI" id="CHEBI:30413"/>
    </ligand>
    <ligandPart>
        <name>Fe</name>
        <dbReference type="ChEBI" id="CHEBI:18248"/>
    </ligandPart>
</feature>
<dbReference type="PRINTS" id="PR00385">
    <property type="entry name" value="P450"/>
</dbReference>
<evidence type="ECO:0000313" key="16">
    <source>
        <dbReference type="EMBL" id="PVD25689.1"/>
    </source>
</evidence>
<dbReference type="InterPro" id="IPR002401">
    <property type="entry name" value="Cyt_P450_E_grp-I"/>
</dbReference>
<name>A0A2T7NWZ3_POMCA</name>
<dbReference type="InterPro" id="IPR036396">
    <property type="entry name" value="Cyt_P450_sf"/>
</dbReference>
<evidence type="ECO:0000256" key="4">
    <source>
        <dbReference type="ARBA" id="ARBA00022617"/>
    </source>
</evidence>
<protein>
    <recommendedName>
        <fullName evidence="15">Photolyase/cryptochrome alpha/beta domain-containing protein</fullName>
    </recommendedName>
</protein>
<evidence type="ECO:0000256" key="5">
    <source>
        <dbReference type="ARBA" id="ARBA00022723"/>
    </source>
</evidence>
<proteinExistence type="inferred from homology"/>
<dbReference type="Pfam" id="PF00067">
    <property type="entry name" value="p450"/>
    <property type="match status" value="3"/>
</dbReference>
<comment type="caution">
    <text evidence="16">The sequence shown here is derived from an EMBL/GenBank/DDBJ whole genome shotgun (WGS) entry which is preliminary data.</text>
</comment>
<keyword evidence="11" id="KW-0472">Membrane</keyword>
<dbReference type="PROSITE" id="PS51645">
    <property type="entry name" value="PHR_CRY_ALPHA_BETA"/>
    <property type="match status" value="1"/>
</dbReference>
<dbReference type="InterPro" id="IPR001128">
    <property type="entry name" value="Cyt_P450"/>
</dbReference>
<evidence type="ECO:0000256" key="9">
    <source>
        <dbReference type="ARBA" id="ARBA00023004"/>
    </source>
</evidence>
<dbReference type="Proteomes" id="UP000245119">
    <property type="component" value="Linkage Group LG8"/>
</dbReference>
<keyword evidence="6" id="KW-0256">Endoplasmic reticulum</keyword>
<keyword evidence="17" id="KW-1185">Reference proteome</keyword>
<dbReference type="Gene3D" id="1.25.40.80">
    <property type="match status" value="1"/>
</dbReference>
<gene>
    <name evidence="16" type="ORF">C0Q70_13349</name>
</gene>
<dbReference type="InterPro" id="IPR050705">
    <property type="entry name" value="Cytochrome_P450_3A"/>
</dbReference>
<evidence type="ECO:0000256" key="2">
    <source>
        <dbReference type="ARBA" id="ARBA00004586"/>
    </source>
</evidence>
<dbReference type="GO" id="GO:0008395">
    <property type="term" value="F:steroid hydroxylase activity"/>
    <property type="evidence" value="ECO:0007669"/>
    <property type="project" value="TreeGrafter"/>
</dbReference>
<comment type="subcellular location">
    <subcellularLocation>
        <location evidence="2">Endoplasmic reticulum membrane</location>
    </subcellularLocation>
</comment>
<dbReference type="FunFam" id="1.10.630.10:FF:000003">
    <property type="entry name" value="cytochrome P450 3A12-like isoform X2"/>
    <property type="match status" value="1"/>
</dbReference>
<dbReference type="GO" id="GO:0020037">
    <property type="term" value="F:heme binding"/>
    <property type="evidence" value="ECO:0007669"/>
    <property type="project" value="InterPro"/>
</dbReference>
<evidence type="ECO:0000256" key="14">
    <source>
        <dbReference type="SAM" id="MobiDB-lite"/>
    </source>
</evidence>
<evidence type="ECO:0000256" key="10">
    <source>
        <dbReference type="ARBA" id="ARBA00023033"/>
    </source>
</evidence>
<dbReference type="PANTHER" id="PTHR24302:SF15">
    <property type="entry name" value="FATTY-ACID PEROXYGENASE"/>
    <property type="match status" value="1"/>
</dbReference>
<dbReference type="PROSITE" id="PS00086">
    <property type="entry name" value="CYTOCHROME_P450"/>
    <property type="match status" value="3"/>
</dbReference>
<organism evidence="16 17">
    <name type="scientific">Pomacea canaliculata</name>
    <name type="common">Golden apple snail</name>
    <dbReference type="NCBI Taxonomy" id="400727"/>
    <lineage>
        <taxon>Eukaryota</taxon>
        <taxon>Metazoa</taxon>
        <taxon>Spiralia</taxon>
        <taxon>Lophotrochozoa</taxon>
        <taxon>Mollusca</taxon>
        <taxon>Gastropoda</taxon>
        <taxon>Caenogastropoda</taxon>
        <taxon>Architaenioglossa</taxon>
        <taxon>Ampullarioidea</taxon>
        <taxon>Ampullariidae</taxon>
        <taxon>Pomacea</taxon>
    </lineage>
</organism>
<evidence type="ECO:0000256" key="6">
    <source>
        <dbReference type="ARBA" id="ARBA00022824"/>
    </source>
</evidence>
<evidence type="ECO:0000256" key="8">
    <source>
        <dbReference type="ARBA" id="ARBA00023002"/>
    </source>
</evidence>
<keyword evidence="4 13" id="KW-0349">Heme</keyword>
<dbReference type="GO" id="GO:0005506">
    <property type="term" value="F:iron ion binding"/>
    <property type="evidence" value="ECO:0007669"/>
    <property type="project" value="InterPro"/>
</dbReference>
<dbReference type="PANTHER" id="PTHR24302">
    <property type="entry name" value="CYTOCHROME P450 FAMILY 3"/>
    <property type="match status" value="1"/>
</dbReference>
<evidence type="ECO:0000256" key="13">
    <source>
        <dbReference type="PIRSR" id="PIRSR602401-1"/>
    </source>
</evidence>
<dbReference type="Pfam" id="PF03441">
    <property type="entry name" value="FAD_binding_7"/>
    <property type="match status" value="1"/>
</dbReference>
<keyword evidence="8" id="KW-0560">Oxidoreductase</keyword>
<dbReference type="InterPro" id="IPR005101">
    <property type="entry name" value="Cryptochr/Photolyase_FAD-bd"/>
</dbReference>
<comment type="cofactor">
    <cofactor evidence="1 13">
        <name>heme</name>
        <dbReference type="ChEBI" id="CHEBI:30413"/>
    </cofactor>
</comment>
<dbReference type="InterPro" id="IPR036134">
    <property type="entry name" value="Crypto/Photolyase_FAD-like_sf"/>
</dbReference>
<keyword evidence="10" id="KW-0503">Monooxygenase</keyword>
<sequence length="1644" mass="187624">MSHFMDRCAKILKDNLREKTNQKEVIDTKDVFGAFTMDVVAGTAFGLETNSQTQPAEPFVQSMKNMFYKMSGSRNQLLSFVGMFPFMSPLMKILGKGAFSGEESDFLVHSVYRMVDERRQAIEDEKVSDLKLVFCNHPCPLTPGMTREEVAGQGFIILIAGYETTATTLQYLTYNLAKNQDVQQRVYEEMRDELGDEDPTYDNVGRLKYLDNAIHETLRLFPPVPLITRKALESRTINGVTIPAGMGVAIPIYNIMHDPDYFDDPEEFRPERFSELKSSKIPSILLELPFGYGPRQCIGMRLALLEVKFAAVRILRHFRFLTCEDTPDKIEFGKSGFTTPTKPIKLRTELRMNSLLSPYIQGIQRERAVQYQLCQSKRQFKLSECTTWNHGMFKSLGIPGPKTVPFLGNATDFMKQFVADIFPPVVDKGLFFTGGSAWKRLRRLMTPTFTAGKLKNMSHFMDRCAKILKDNLREKTNDKGVIDTKDVFGAFTMDVITGTAFGLETNSQTQPAEPFRTDFLQLLVNAEDTGLDVGQKRMTREEVAGQGFVILIAGYETTATTLQYLTYNLAKNQDVQQRVYEEMRDELGDEDPTYDNVGRLKYLDNVIQETLRVFPPVPLITRKALESRTIKGVTIPAGMGVGIPIYSMMHDPDYFDDPEEFRPERFSELKSSKLPSILLELPFGYGPRQCIGMRLALLEVKFAAVRILRHFRFLPCEDTPDKIEFGKSGFTTPTKPIKLRTELQGRDSKRLHVDKATRQGDARRSGVTVLVATAVTRERCTTWNHGMFTSLGIPGPKPVPFLGNAKDIAKKMSHFMDRCAKILKDNLREKTNQKEVIDTKDVFGAFTMDVVAGTAFGLETNSQTQPAEPFVQSMKNMFYKMSGSRNLWATFFGMFPFMSPLIRRLGKGIFTGEESDFLVNSVYRMVDERRQAIEDEKFTAVIRVNSSQSTFFPRVFCNRPCPLTPGMTREEVAGQGFNILIAGYETTATTLQYLTYNLAKNQDVQQRVYEEMRDELGDEDPTYDNVGRLKYLDNVIHETLRVFPPVPLITRKALESRTIKGVTIPAGMGVGIPIYSMMHDPDYFDDPEEFRPERFSELKSSKLPSILLELAFGYGPRQCIGMRLALLEIKFAAVRILRHFRFLPCEDTPSLYWACQNADTVLPVYCFDPRHFGKTWHFGFAKTGPHRLKFLVESVVDLRGNLQKHGSDLMVRQGKPEDVIPDIISQLGKDNVEALVYQKEVTQEELDVEEALKLKSGVKVHTVWGHTMVHIDDLPFKPQTLPNAYTQFRKKVEESNRMRKELPIPDKLKPLPAKFDVGTIPTFDDFKIPMSVPVTHTVFPFPGGETSALARLQSYFWETDNVAKYKDTRNGMIGSDYSTKFSPWLAHGCISPRRIYWEIKRYEQQRTANESTYWVLFELLWRDYFRFVALKYGNKIFKVRGIQDKDIPWKKDEKLFEAWREGRTGVPYIDANMRELQATGFMSNRGRQNAASFLIKDLQIDWRIGAEWFESILIDHDVCSNYGNWLYIAGIGNDPRENRKFNVIKQGLDYDANGDYVRLWVPELSKVKRGSVHVVWTLSPAALSSAQVSIGESYPAPLVMAPEWRHHYGRPASDSVGKRGRGRGPEPSPKQRGINFYFHNSSQQ</sequence>
<comment type="function">
    <text evidence="12">Cytochromes P450 are a group of heme-thiolate monooxygenases. They oxidize a variety of structurally unrelated compounds, including steroids, fatty acids, and xenobiotics.</text>
</comment>
<dbReference type="STRING" id="400727.A0A2T7NWZ3"/>
<dbReference type="InterPro" id="IPR014133">
    <property type="entry name" value="Cry_DASH"/>
</dbReference>
<keyword evidence="5 13" id="KW-0479">Metal-binding</keyword>
<keyword evidence="9 13" id="KW-0408">Iron</keyword>
<dbReference type="GO" id="GO:0016705">
    <property type="term" value="F:oxidoreductase activity, acting on paired donors, with incorporation or reduction of molecular oxygen"/>
    <property type="evidence" value="ECO:0007669"/>
    <property type="project" value="InterPro"/>
</dbReference>
<dbReference type="FunFam" id="1.10.630.10:FF:000182">
    <property type="entry name" value="Cytochrome P450 3A4"/>
    <property type="match status" value="1"/>
</dbReference>
<dbReference type="Gene3D" id="1.10.579.10">
    <property type="entry name" value="DNA Cyclobutane Dipyrimidine Photolyase, subunit A, domain 3"/>
    <property type="match status" value="1"/>
</dbReference>
<comment type="similarity">
    <text evidence="3">Belongs to the cytochrome P450 family.</text>
</comment>
<dbReference type="GO" id="GO:0005789">
    <property type="term" value="C:endoplasmic reticulum membrane"/>
    <property type="evidence" value="ECO:0007669"/>
    <property type="project" value="UniProtKB-SubCell"/>
</dbReference>
<dbReference type="EMBL" id="PZQS01000008">
    <property type="protein sequence ID" value="PVD25689.1"/>
    <property type="molecule type" value="Genomic_DNA"/>
</dbReference>
<dbReference type="OrthoDB" id="1470350at2759"/>
<keyword evidence="7" id="KW-0157">Chromophore</keyword>
<evidence type="ECO:0000256" key="12">
    <source>
        <dbReference type="ARBA" id="ARBA00043906"/>
    </source>
</evidence>
<dbReference type="InterPro" id="IPR006050">
    <property type="entry name" value="DNA_photolyase_N"/>
</dbReference>
<dbReference type="PRINTS" id="PR00463">
    <property type="entry name" value="EP450I"/>
</dbReference>
<dbReference type="SUPFAM" id="SSF48173">
    <property type="entry name" value="Cryptochrome/photolyase FAD-binding domain"/>
    <property type="match status" value="1"/>
</dbReference>
<feature type="region of interest" description="Disordered" evidence="14">
    <location>
        <begin position="1609"/>
        <end position="1644"/>
    </location>
</feature>
<evidence type="ECO:0000259" key="15">
    <source>
        <dbReference type="PROSITE" id="PS51645"/>
    </source>
</evidence>
<dbReference type="Gene3D" id="1.10.630.10">
    <property type="entry name" value="Cytochrome P450"/>
    <property type="match status" value="4"/>
</dbReference>
<dbReference type="InterPro" id="IPR036155">
    <property type="entry name" value="Crypto/Photolyase_N_sf"/>
</dbReference>
<dbReference type="InterPro" id="IPR017972">
    <property type="entry name" value="Cyt_P450_CS"/>
</dbReference>
<accession>A0A2T7NWZ3</accession>
<dbReference type="NCBIfam" id="TIGR02765">
    <property type="entry name" value="crypto_DASH"/>
    <property type="match status" value="1"/>
</dbReference>
<dbReference type="SUPFAM" id="SSF48264">
    <property type="entry name" value="Cytochrome P450"/>
    <property type="match status" value="3"/>
</dbReference>
<reference evidence="16 17" key="1">
    <citation type="submission" date="2018-04" db="EMBL/GenBank/DDBJ databases">
        <title>The genome of golden apple snail Pomacea canaliculata provides insight into stress tolerance and invasive adaptation.</title>
        <authorList>
            <person name="Liu C."/>
            <person name="Liu B."/>
            <person name="Ren Y."/>
            <person name="Zhang Y."/>
            <person name="Wang H."/>
            <person name="Li S."/>
            <person name="Jiang F."/>
            <person name="Yin L."/>
            <person name="Zhang G."/>
            <person name="Qian W."/>
            <person name="Fan W."/>
        </authorList>
    </citation>
    <scope>NUCLEOTIDE SEQUENCE [LARGE SCALE GENOMIC DNA]</scope>
    <source>
        <strain evidence="16">SZHN2017</strain>
        <tissue evidence="16">Muscle</tissue>
    </source>
</reference>
<evidence type="ECO:0000256" key="1">
    <source>
        <dbReference type="ARBA" id="ARBA00001971"/>
    </source>
</evidence>
<dbReference type="SUPFAM" id="SSF52425">
    <property type="entry name" value="Cryptochrome/photolyase, N-terminal domain"/>
    <property type="match status" value="1"/>
</dbReference>
<dbReference type="GO" id="GO:0003913">
    <property type="term" value="F:DNA photolyase activity"/>
    <property type="evidence" value="ECO:0007669"/>
    <property type="project" value="InterPro"/>
</dbReference>
<dbReference type="GO" id="GO:0006281">
    <property type="term" value="P:DNA repair"/>
    <property type="evidence" value="ECO:0007669"/>
    <property type="project" value="InterPro"/>
</dbReference>